<dbReference type="AlphaFoldDB" id="Q12LX5"/>
<dbReference type="HOGENOM" id="CLU_128690_0_0_6"/>
<feature type="domain" description="N-acetyltransferase" evidence="1">
    <location>
        <begin position="51"/>
        <end position="192"/>
    </location>
</feature>
<dbReference type="KEGG" id="sdn:Sden_2271"/>
<dbReference type="PROSITE" id="PS51186">
    <property type="entry name" value="GNAT"/>
    <property type="match status" value="1"/>
</dbReference>
<dbReference type="Gene3D" id="3.40.630.30">
    <property type="match status" value="1"/>
</dbReference>
<dbReference type="CDD" id="cd04301">
    <property type="entry name" value="NAT_SF"/>
    <property type="match status" value="1"/>
</dbReference>
<name>Q12LX5_SHEDO</name>
<dbReference type="InterPro" id="IPR016181">
    <property type="entry name" value="Acyl_CoA_acyltransferase"/>
</dbReference>
<evidence type="ECO:0000259" key="1">
    <source>
        <dbReference type="PROSITE" id="PS51186"/>
    </source>
</evidence>
<sequence>MTTKSSLPTSSLFETAFSSQRLNISPMPKFDHFQAQSVTQDPDKENAMIAEVMALLTPAATAYLPSEWLELNSITATKSWYQQRGNEGGFYGIRLKPDDRLVGLVFLSHVTDENSAMHIGYLLQESCWGQGYGSELIAAIITWASLQPNIHTLIAGVEADNHASIAVLKKNGFKSQSSNTASSTLFLQRQIDNSK</sequence>
<reference evidence="2 3" key="1">
    <citation type="submission" date="2006-03" db="EMBL/GenBank/DDBJ databases">
        <title>Complete sequence of Shewanella denitrificans OS217.</title>
        <authorList>
            <consortium name="US DOE Joint Genome Institute"/>
            <person name="Copeland A."/>
            <person name="Lucas S."/>
            <person name="Lapidus A."/>
            <person name="Barry K."/>
            <person name="Detter J.C."/>
            <person name="Glavina del Rio T."/>
            <person name="Hammon N."/>
            <person name="Israni S."/>
            <person name="Dalin E."/>
            <person name="Tice H."/>
            <person name="Pitluck S."/>
            <person name="Brettin T."/>
            <person name="Bruce D."/>
            <person name="Han C."/>
            <person name="Tapia R."/>
            <person name="Gilna P."/>
            <person name="Kiss H."/>
            <person name="Schmutz J."/>
            <person name="Larimer F."/>
            <person name="Land M."/>
            <person name="Hauser L."/>
            <person name="Kyrpides N."/>
            <person name="Lykidis A."/>
            <person name="Richardson P."/>
        </authorList>
    </citation>
    <scope>NUCLEOTIDE SEQUENCE [LARGE SCALE GENOMIC DNA]</scope>
    <source>
        <strain evidence="3">OS217 / ATCC BAA-1090 / DSM 15013</strain>
    </source>
</reference>
<evidence type="ECO:0000313" key="3">
    <source>
        <dbReference type="Proteomes" id="UP000001982"/>
    </source>
</evidence>
<dbReference type="STRING" id="318161.Sden_2271"/>
<dbReference type="eggNOG" id="COG1670">
    <property type="taxonomic scope" value="Bacteria"/>
</dbReference>
<dbReference type="Proteomes" id="UP000001982">
    <property type="component" value="Chromosome"/>
</dbReference>
<dbReference type="EMBL" id="CP000302">
    <property type="protein sequence ID" value="ABE55551.1"/>
    <property type="molecule type" value="Genomic_DNA"/>
</dbReference>
<dbReference type="GO" id="GO:0016747">
    <property type="term" value="F:acyltransferase activity, transferring groups other than amino-acyl groups"/>
    <property type="evidence" value="ECO:0007669"/>
    <property type="project" value="InterPro"/>
</dbReference>
<dbReference type="DNASU" id="4018763"/>
<dbReference type="SUPFAM" id="SSF55729">
    <property type="entry name" value="Acyl-CoA N-acyltransferases (Nat)"/>
    <property type="match status" value="1"/>
</dbReference>
<gene>
    <name evidence="2" type="ordered locus">Sden_2271</name>
</gene>
<dbReference type="OrthoDB" id="6293260at2"/>
<dbReference type="InterPro" id="IPR051531">
    <property type="entry name" value="N-acetyltransferase"/>
</dbReference>
<evidence type="ECO:0000313" key="2">
    <source>
        <dbReference type="EMBL" id="ABE55551.1"/>
    </source>
</evidence>
<dbReference type="Pfam" id="PF13302">
    <property type="entry name" value="Acetyltransf_3"/>
    <property type="match status" value="1"/>
</dbReference>
<organism evidence="2 3">
    <name type="scientific">Shewanella denitrificans (strain OS217 / ATCC BAA-1090 / DSM 15013)</name>
    <dbReference type="NCBI Taxonomy" id="318161"/>
    <lineage>
        <taxon>Bacteria</taxon>
        <taxon>Pseudomonadati</taxon>
        <taxon>Pseudomonadota</taxon>
        <taxon>Gammaproteobacteria</taxon>
        <taxon>Alteromonadales</taxon>
        <taxon>Shewanellaceae</taxon>
        <taxon>Shewanella</taxon>
    </lineage>
</organism>
<proteinExistence type="predicted"/>
<dbReference type="InterPro" id="IPR000182">
    <property type="entry name" value="GNAT_dom"/>
</dbReference>
<dbReference type="PANTHER" id="PTHR43792">
    <property type="entry name" value="GNAT FAMILY, PUTATIVE (AFU_ORTHOLOGUE AFUA_3G00765)-RELATED-RELATED"/>
    <property type="match status" value="1"/>
</dbReference>
<accession>Q12LX5</accession>
<dbReference type="PANTHER" id="PTHR43792:SF1">
    <property type="entry name" value="N-ACETYLTRANSFERASE DOMAIN-CONTAINING PROTEIN"/>
    <property type="match status" value="1"/>
</dbReference>
<protein>
    <submittedName>
        <fullName evidence="2">GCN5-related N-acetyltransferase</fullName>
    </submittedName>
</protein>
<keyword evidence="2" id="KW-0808">Transferase</keyword>
<dbReference type="RefSeq" id="WP_011496702.1">
    <property type="nucleotide sequence ID" value="NC_007954.1"/>
</dbReference>
<keyword evidence="3" id="KW-1185">Reference proteome</keyword>